<proteinExistence type="predicted"/>
<gene>
    <name evidence="1" type="ORF">HJG54_31695</name>
</gene>
<dbReference type="AlphaFoldDB" id="A0AA96WLE3"/>
<accession>A0AA96WLE3</accession>
<organism evidence="1">
    <name type="scientific">Leptolyngbya sp. NK1-12</name>
    <dbReference type="NCBI Taxonomy" id="2547451"/>
    <lineage>
        <taxon>Bacteria</taxon>
        <taxon>Bacillati</taxon>
        <taxon>Cyanobacteriota</taxon>
        <taxon>Cyanophyceae</taxon>
        <taxon>Leptolyngbyales</taxon>
        <taxon>Leptolyngbyaceae</taxon>
        <taxon>Leptolyngbya group</taxon>
        <taxon>Leptolyngbya</taxon>
    </lineage>
</organism>
<name>A0AA96WLE3_9CYAN</name>
<reference evidence="1" key="1">
    <citation type="submission" date="2020-05" db="EMBL/GenBank/DDBJ databases">
        <authorList>
            <person name="Zhu T."/>
            <person name="Keshari N."/>
            <person name="Lu X."/>
        </authorList>
    </citation>
    <scope>NUCLEOTIDE SEQUENCE</scope>
    <source>
        <strain evidence="1">NK1-12</strain>
    </source>
</reference>
<sequence>MSLEDLPAEFVVASEAEAESCQMAGEKSAFVLKQQSQLVELICVSSFSLAAVSPEPDQVDRVRQVYDAILQNPGALVEQAQSMGVEGVKTLSQLQDIGDVASGFSKTEPEIGQTDVVLFRRGNLINSALVRYQVGQEPLIPLKTVARKLDRRIAELTTSTANSN</sequence>
<dbReference type="EMBL" id="CP053587">
    <property type="protein sequence ID" value="WNZ27444.1"/>
    <property type="molecule type" value="Genomic_DNA"/>
</dbReference>
<protein>
    <submittedName>
        <fullName evidence="1">Uncharacterized protein</fullName>
    </submittedName>
</protein>
<evidence type="ECO:0000313" key="1">
    <source>
        <dbReference type="EMBL" id="WNZ27444.1"/>
    </source>
</evidence>
<dbReference type="RefSeq" id="WP_316435732.1">
    <property type="nucleotide sequence ID" value="NZ_CP053587.1"/>
</dbReference>